<dbReference type="EMBL" id="JBHSDS010000006">
    <property type="protein sequence ID" value="MFC4358606.1"/>
    <property type="molecule type" value="Genomic_DNA"/>
</dbReference>
<evidence type="ECO:0000313" key="5">
    <source>
        <dbReference type="Proteomes" id="UP001595921"/>
    </source>
</evidence>
<evidence type="ECO:0000256" key="1">
    <source>
        <dbReference type="SAM" id="Coils"/>
    </source>
</evidence>
<name>A0ABD5PCW9_9EURY</name>
<dbReference type="Gene3D" id="3.30.960.10">
    <property type="entry name" value="eRF1 domain 1"/>
    <property type="match status" value="1"/>
</dbReference>
<dbReference type="Gene3D" id="3.30.1330.30">
    <property type="match status" value="1"/>
</dbReference>
<sequence length="368" mass="40197">MSATNDVHDRIEDVSNATADGPHLVTLAVPPEQTLDAALELVEEKHAEAEYIDADETSERATEALERTRRILNDYEETPENGLVVYAGVVDAETVDYVFDDLPSPVGAEAFERSNEFDTDPLDVAAAESTYGLLVVEHGEATLGTLRGDEVEQVATLGSDRREDNPTSGALGDREQGSREFFERVAERAEVAFLGEDADEQRRDDANPGQSDVDPVEGLFVGGSDVTATEFLDEEYLDHRLQSRVVGDAVAVGDASEKGLRGLAEEARERLEEEQRRNVDDLLDEYFAELVSGEEAVAGREATDEALEYEGVATTLAAGTLPTEELRSLEQRTVEQGGEFVVVPTDVDRSEQFREEGDVGALLRFPVD</sequence>
<accession>A0ABD5PCW9</accession>
<dbReference type="RefSeq" id="WP_267623613.1">
    <property type="nucleotide sequence ID" value="NZ_JAODIW010000008.1"/>
</dbReference>
<dbReference type="Gene3D" id="3.30.420.60">
    <property type="entry name" value="eRF1 domain 2"/>
    <property type="match status" value="1"/>
</dbReference>
<gene>
    <name evidence="4" type="ORF">ACFO0N_11705</name>
</gene>
<organism evidence="4 5">
    <name type="scientific">Halobium salinum</name>
    <dbReference type="NCBI Taxonomy" id="1364940"/>
    <lineage>
        <taxon>Archaea</taxon>
        <taxon>Methanobacteriati</taxon>
        <taxon>Methanobacteriota</taxon>
        <taxon>Stenosarchaea group</taxon>
        <taxon>Halobacteria</taxon>
        <taxon>Halobacteriales</taxon>
        <taxon>Haloferacaceae</taxon>
        <taxon>Halobium</taxon>
    </lineage>
</organism>
<dbReference type="SUPFAM" id="SSF53137">
    <property type="entry name" value="Translational machinery components"/>
    <property type="match status" value="1"/>
</dbReference>
<dbReference type="InterPro" id="IPR029064">
    <property type="entry name" value="Ribosomal_eL30-like_sf"/>
</dbReference>
<feature type="domain" description="eRF1/Pelota-like N-terminal" evidence="3">
    <location>
        <begin position="11"/>
        <end position="122"/>
    </location>
</feature>
<dbReference type="InterPro" id="IPR005140">
    <property type="entry name" value="eRF1_Pelota-like_N"/>
</dbReference>
<dbReference type="PANTHER" id="PTHR10113">
    <property type="entry name" value="PEPTIDE CHAIN RELEASE FACTOR SUBUNIT 1"/>
    <property type="match status" value="1"/>
</dbReference>
<comment type="caution">
    <text evidence="4">The sequence shown here is derived from an EMBL/GenBank/DDBJ whole genome shotgun (WGS) entry which is preliminary data.</text>
</comment>
<dbReference type="InterPro" id="IPR042226">
    <property type="entry name" value="eFR1_2_sf"/>
</dbReference>
<dbReference type="Proteomes" id="UP001595921">
    <property type="component" value="Unassembled WGS sequence"/>
</dbReference>
<dbReference type="InterPro" id="IPR004403">
    <property type="entry name" value="Peptide_chain-rel_eRF1/aRF1"/>
</dbReference>
<dbReference type="SUPFAM" id="SSF55481">
    <property type="entry name" value="N-terminal domain of eukaryotic peptide chain release factor subunit 1, ERF1"/>
    <property type="match status" value="1"/>
</dbReference>
<dbReference type="Pfam" id="PF03463">
    <property type="entry name" value="eRF1_1"/>
    <property type="match status" value="1"/>
</dbReference>
<evidence type="ECO:0000259" key="3">
    <source>
        <dbReference type="Pfam" id="PF03463"/>
    </source>
</evidence>
<feature type="coiled-coil region" evidence="1">
    <location>
        <begin position="257"/>
        <end position="284"/>
    </location>
</feature>
<feature type="region of interest" description="Disordered" evidence="2">
    <location>
        <begin position="194"/>
        <end position="218"/>
    </location>
</feature>
<feature type="region of interest" description="Disordered" evidence="2">
    <location>
        <begin position="157"/>
        <end position="178"/>
    </location>
</feature>
<keyword evidence="5" id="KW-1185">Reference proteome</keyword>
<protein>
    <recommendedName>
        <fullName evidence="3">eRF1/Pelota-like N-terminal domain-containing protein</fullName>
    </recommendedName>
</protein>
<evidence type="ECO:0000256" key="2">
    <source>
        <dbReference type="SAM" id="MobiDB-lite"/>
    </source>
</evidence>
<proteinExistence type="predicted"/>
<reference evidence="4 5" key="1">
    <citation type="journal article" date="2019" name="Int. J. Syst. Evol. Microbiol.">
        <title>The Global Catalogue of Microorganisms (GCM) 10K type strain sequencing project: providing services to taxonomists for standard genome sequencing and annotation.</title>
        <authorList>
            <consortium name="The Broad Institute Genomics Platform"/>
            <consortium name="The Broad Institute Genome Sequencing Center for Infectious Disease"/>
            <person name="Wu L."/>
            <person name="Ma J."/>
        </authorList>
    </citation>
    <scope>NUCLEOTIDE SEQUENCE [LARGE SCALE GENOMIC DNA]</scope>
    <source>
        <strain evidence="4 5">CGMCC 1.12553</strain>
    </source>
</reference>
<keyword evidence="1" id="KW-0175">Coiled coil</keyword>
<dbReference type="SUPFAM" id="SSF55315">
    <property type="entry name" value="L30e-like"/>
    <property type="match status" value="1"/>
</dbReference>
<evidence type="ECO:0000313" key="4">
    <source>
        <dbReference type="EMBL" id="MFC4358606.1"/>
    </source>
</evidence>
<dbReference type="AlphaFoldDB" id="A0ABD5PCW9"/>
<dbReference type="InterPro" id="IPR024049">
    <property type="entry name" value="eRF1_1_sf"/>
</dbReference>